<dbReference type="Pfam" id="PF00732">
    <property type="entry name" value="GMC_oxred_N"/>
    <property type="match status" value="1"/>
</dbReference>
<proteinExistence type="inferred from homology"/>
<evidence type="ECO:0000313" key="9">
    <source>
        <dbReference type="EMBL" id="KAK7994411.1"/>
    </source>
</evidence>
<name>A0ABR1R0H2_9PEZI</name>
<dbReference type="Proteomes" id="UP001396898">
    <property type="component" value="Unassembled WGS sequence"/>
</dbReference>
<dbReference type="Pfam" id="PF05199">
    <property type="entry name" value="GMC_oxred_C"/>
    <property type="match status" value="1"/>
</dbReference>
<sequence>MSSSTSSRLLYTALIRTHHITSRKKLQRVKKSALQHELPFVLVRSGGAPGIMYAEAPEESPLAAWVASVHDLRYKDFQCVRKPALQRIRFGTGGKAPVSPSFKELETTAEFGHIMEEKGLGNWWRHSMTTTEDNMPIVTLAQFLEREFDYLVVGGGTAGLAVAARLTEDPDITVGVLEAGPAVSDTDAVNIPGCYGESLGTDIDWQFQTTPQPGLGGRRLKWPRGKILGGTSALNFMTWNRGNREDYDAWEKFGNPGWGWNDLLPFFKKTEYFHPTRSRSQDEYQEHYDQEVLGTDGPVQISHARQYSASHKLWHATLNALGVDTNKEHLSGSNVGVWTNVNAVDPVICERSYSKTAYYQPNAARPNLSVLCEAVVEEIELRQEGDGWAACGVRVKHDNKQHSISALREIVLSAGSVQSPQLLELSGVGNPTILSRAGIQSKVESPCVGENLQDHFMTAMIFEVDPNLENPDDLKLDADAKTAALDLYKKSQIGPLTVLPCSICYVPFQHFVPPEILTATKAKISQMRNYSPEECRIRTNNLDPQARAGQIEYIFDLGNWNPFFQPKPLSGKKYGTILQILQNPFSRGSIHIKPSTRSGQEHGILEPPAIDPQYYCGQHGELDLELMVHCARFANRICSTQPLASIIRSRASPAPFPPAKESEDKNDEEVWRKWLRENTISDWHPVGTCAMGGSRGIEGGVVDERLRVYGVQRLRVVDASVVPLQISAHLQATVYAIAEKGSRMILEDRLPRQHV</sequence>
<dbReference type="InterPro" id="IPR036188">
    <property type="entry name" value="FAD/NAD-bd_sf"/>
</dbReference>
<evidence type="ECO:0000256" key="2">
    <source>
        <dbReference type="ARBA" id="ARBA00010790"/>
    </source>
</evidence>
<dbReference type="PANTHER" id="PTHR11552">
    <property type="entry name" value="GLUCOSE-METHANOL-CHOLINE GMC OXIDOREDUCTASE"/>
    <property type="match status" value="1"/>
</dbReference>
<protein>
    <recommendedName>
        <fullName evidence="7 8">Glucose-methanol-choline oxidoreductase N-terminal domain-containing protein</fullName>
    </recommendedName>
</protein>
<organism evidence="9 10">
    <name type="scientific">Apiospora marii</name>
    <dbReference type="NCBI Taxonomy" id="335849"/>
    <lineage>
        <taxon>Eukaryota</taxon>
        <taxon>Fungi</taxon>
        <taxon>Dikarya</taxon>
        <taxon>Ascomycota</taxon>
        <taxon>Pezizomycotina</taxon>
        <taxon>Sordariomycetes</taxon>
        <taxon>Xylariomycetidae</taxon>
        <taxon>Amphisphaeriales</taxon>
        <taxon>Apiosporaceae</taxon>
        <taxon>Apiospora</taxon>
    </lineage>
</organism>
<dbReference type="Gene3D" id="3.30.560.10">
    <property type="entry name" value="Glucose Oxidase, domain 3"/>
    <property type="match status" value="1"/>
</dbReference>
<evidence type="ECO:0000256" key="6">
    <source>
        <dbReference type="RuleBase" id="RU003968"/>
    </source>
</evidence>
<dbReference type="InterPro" id="IPR000172">
    <property type="entry name" value="GMC_OxRdtase_N"/>
</dbReference>
<dbReference type="PROSITE" id="PS00624">
    <property type="entry name" value="GMC_OXRED_2"/>
    <property type="match status" value="1"/>
</dbReference>
<keyword evidence="10" id="KW-1185">Reference proteome</keyword>
<evidence type="ECO:0000256" key="5">
    <source>
        <dbReference type="ARBA" id="ARBA00023002"/>
    </source>
</evidence>
<gene>
    <name evidence="9" type="ORF">PG991_015999</name>
</gene>
<accession>A0ABR1R0H2</accession>
<dbReference type="SUPFAM" id="SSF51905">
    <property type="entry name" value="FAD/NAD(P)-binding domain"/>
    <property type="match status" value="1"/>
</dbReference>
<evidence type="ECO:0000259" key="7">
    <source>
        <dbReference type="PROSITE" id="PS00623"/>
    </source>
</evidence>
<dbReference type="PANTHER" id="PTHR11552:SF201">
    <property type="entry name" value="GLUCOSE-METHANOL-CHOLINE OXIDOREDUCTASE N-TERMINAL DOMAIN-CONTAINING PROTEIN"/>
    <property type="match status" value="1"/>
</dbReference>
<evidence type="ECO:0000313" key="10">
    <source>
        <dbReference type="Proteomes" id="UP001396898"/>
    </source>
</evidence>
<comment type="similarity">
    <text evidence="2 6">Belongs to the GMC oxidoreductase family.</text>
</comment>
<evidence type="ECO:0000256" key="3">
    <source>
        <dbReference type="ARBA" id="ARBA00022630"/>
    </source>
</evidence>
<dbReference type="EMBL" id="JAQQWI010000024">
    <property type="protein sequence ID" value="KAK7994411.1"/>
    <property type="molecule type" value="Genomic_DNA"/>
</dbReference>
<reference evidence="9 10" key="1">
    <citation type="submission" date="2023-01" db="EMBL/GenBank/DDBJ databases">
        <title>Analysis of 21 Apiospora genomes using comparative genomics revels a genus with tremendous synthesis potential of carbohydrate active enzymes and secondary metabolites.</title>
        <authorList>
            <person name="Sorensen T."/>
        </authorList>
    </citation>
    <scope>NUCLEOTIDE SEQUENCE [LARGE SCALE GENOMIC DNA]</scope>
    <source>
        <strain evidence="9 10">CBS 20057</strain>
    </source>
</reference>
<dbReference type="SUPFAM" id="SSF54373">
    <property type="entry name" value="FAD-linked reductases, C-terminal domain"/>
    <property type="match status" value="1"/>
</dbReference>
<dbReference type="Gene3D" id="3.50.50.60">
    <property type="entry name" value="FAD/NAD(P)-binding domain"/>
    <property type="match status" value="1"/>
</dbReference>
<dbReference type="InterPro" id="IPR012132">
    <property type="entry name" value="GMC_OxRdtase"/>
</dbReference>
<feature type="domain" description="Glucose-methanol-choline oxidoreductase N-terminal" evidence="7">
    <location>
        <begin position="225"/>
        <end position="248"/>
    </location>
</feature>
<comment type="cofactor">
    <cofactor evidence="1">
        <name>FAD</name>
        <dbReference type="ChEBI" id="CHEBI:57692"/>
    </cofactor>
</comment>
<evidence type="ECO:0000256" key="4">
    <source>
        <dbReference type="ARBA" id="ARBA00022827"/>
    </source>
</evidence>
<dbReference type="InterPro" id="IPR007867">
    <property type="entry name" value="GMC_OxRtase_C"/>
</dbReference>
<keyword evidence="5" id="KW-0560">Oxidoreductase</keyword>
<evidence type="ECO:0000256" key="1">
    <source>
        <dbReference type="ARBA" id="ARBA00001974"/>
    </source>
</evidence>
<keyword evidence="4 6" id="KW-0274">FAD</keyword>
<evidence type="ECO:0000259" key="8">
    <source>
        <dbReference type="PROSITE" id="PS00624"/>
    </source>
</evidence>
<keyword evidence="3 6" id="KW-0285">Flavoprotein</keyword>
<feature type="domain" description="Glucose-methanol-choline oxidoreductase N-terminal" evidence="8">
    <location>
        <begin position="415"/>
        <end position="429"/>
    </location>
</feature>
<comment type="caution">
    <text evidence="9">The sequence shown here is derived from an EMBL/GenBank/DDBJ whole genome shotgun (WGS) entry which is preliminary data.</text>
</comment>
<dbReference type="PROSITE" id="PS00623">
    <property type="entry name" value="GMC_OXRED_1"/>
    <property type="match status" value="1"/>
</dbReference>